<sequence>MAVSDAGAKSGGGILGAIERVGNRLPDPATLFLIAIIILVVLSAILSAMGVSAIHPGTGKELVATNLLSADNIRRFLIELPTIFASFPPLAVVLLCVMGVGVAEKTGLIGVSLGALVRAVPKSMLTLIVVFAGVQSSMATDAGYVVLIPLAGMLFHSSGRHPIAGIAAAFAGVSGGFSSNLLVTSLDPLLGGISTAAARLVDPSYEVLATANWYLMAAFVPLFTIIGTLVTERLIEPRLVRTAPVASGLTITMDEPSAEQRANEKRGLRYAGLAILAIVGLFGVAVVPEGAILRDANGTIEPFLRGIVAVLFISFLLIGIAYGVGARIIRNDRDVVKMMSQSMSDMGGYIVLAFCCAVFIALFGWSNLGGILAVNGAAFLKDAGFTGLPLLIAIILVSALINILVGSASAKWAILGPVMVPMLMLLGITPEATQAAYRVGDSFTNPITPLLPYFPLILIMCQRYVPSFGIGSLLATMLPLAMWMGIGAVLLFSGWYMLELPLGPGAVIHMPTGS</sequence>
<proteinExistence type="predicted"/>
<keyword evidence="1" id="KW-0812">Transmembrane</keyword>
<feature type="transmembrane region" description="Helical" evidence="1">
    <location>
        <begin position="412"/>
        <end position="430"/>
    </location>
</feature>
<evidence type="ECO:0000313" key="3">
    <source>
        <dbReference type="Proteomes" id="UP000216998"/>
    </source>
</evidence>
<organism evidence="2 3">
    <name type="scientific">Niveispirillum lacus</name>
    <dbReference type="NCBI Taxonomy" id="1981099"/>
    <lineage>
        <taxon>Bacteria</taxon>
        <taxon>Pseudomonadati</taxon>
        <taxon>Pseudomonadota</taxon>
        <taxon>Alphaproteobacteria</taxon>
        <taxon>Rhodospirillales</taxon>
        <taxon>Azospirillaceae</taxon>
        <taxon>Niveispirillum</taxon>
    </lineage>
</organism>
<dbReference type="EMBL" id="NOXU01000027">
    <property type="protein sequence ID" value="OYQ35026.1"/>
    <property type="molecule type" value="Genomic_DNA"/>
</dbReference>
<dbReference type="OrthoDB" id="3314392at2"/>
<dbReference type="Pfam" id="PF03806">
    <property type="entry name" value="ABG_transport"/>
    <property type="match status" value="1"/>
</dbReference>
<name>A0A255Z0N4_9PROT</name>
<dbReference type="GO" id="GO:1902604">
    <property type="term" value="P:p-aminobenzoyl-glutamate transmembrane transport"/>
    <property type="evidence" value="ECO:0007669"/>
    <property type="project" value="InterPro"/>
</dbReference>
<feature type="transmembrane region" description="Helical" evidence="1">
    <location>
        <begin position="473"/>
        <end position="498"/>
    </location>
</feature>
<feature type="transmembrane region" description="Helical" evidence="1">
    <location>
        <begin position="270"/>
        <end position="291"/>
    </location>
</feature>
<keyword evidence="3" id="KW-1185">Reference proteome</keyword>
<accession>A0A255Z0N4</accession>
<feature type="transmembrane region" description="Helical" evidence="1">
    <location>
        <begin position="385"/>
        <end position="405"/>
    </location>
</feature>
<feature type="transmembrane region" description="Helical" evidence="1">
    <location>
        <begin position="303"/>
        <end position="325"/>
    </location>
</feature>
<keyword evidence="1" id="KW-0472">Membrane</keyword>
<dbReference type="AlphaFoldDB" id="A0A255Z0N4"/>
<feature type="transmembrane region" description="Helical" evidence="1">
    <location>
        <begin position="450"/>
        <end position="466"/>
    </location>
</feature>
<reference evidence="2 3" key="1">
    <citation type="submission" date="2017-07" db="EMBL/GenBank/DDBJ databases">
        <title>Niveispirillum cyanobacteriorum sp. nov., isolated from cyanobacterial aggregates in a eutrophic lake.</title>
        <authorList>
            <person name="Cai H."/>
        </authorList>
    </citation>
    <scope>NUCLEOTIDE SEQUENCE [LARGE SCALE GENOMIC DNA]</scope>
    <source>
        <strain evidence="3">TH1-14</strain>
    </source>
</reference>
<dbReference type="RefSeq" id="WP_094456303.1">
    <property type="nucleotide sequence ID" value="NZ_NOXU01000027.1"/>
</dbReference>
<evidence type="ECO:0000256" key="1">
    <source>
        <dbReference type="SAM" id="Phobius"/>
    </source>
</evidence>
<dbReference type="Proteomes" id="UP000216998">
    <property type="component" value="Unassembled WGS sequence"/>
</dbReference>
<dbReference type="InterPro" id="IPR004697">
    <property type="entry name" value="AbgT"/>
</dbReference>
<feature type="transmembrane region" description="Helical" evidence="1">
    <location>
        <begin position="346"/>
        <end position="365"/>
    </location>
</feature>
<feature type="transmembrane region" description="Helical" evidence="1">
    <location>
        <begin position="31"/>
        <end position="55"/>
    </location>
</feature>
<dbReference type="GO" id="GO:0015558">
    <property type="term" value="F:secondary active p-aminobenzoyl-glutamate transmembrane transporter activity"/>
    <property type="evidence" value="ECO:0007669"/>
    <property type="project" value="InterPro"/>
</dbReference>
<gene>
    <name evidence="2" type="ORF">CHU95_10010</name>
</gene>
<dbReference type="PANTHER" id="PTHR30282:SF0">
    <property type="entry name" value="P-AMINOBENZOYL-GLUTAMATE TRANSPORT PROTEIN"/>
    <property type="match status" value="1"/>
</dbReference>
<keyword evidence="1" id="KW-1133">Transmembrane helix</keyword>
<protein>
    <submittedName>
        <fullName evidence="2">Iron ABC transporter substrate-binding protein</fullName>
    </submittedName>
</protein>
<feature type="transmembrane region" description="Helical" evidence="1">
    <location>
        <begin position="213"/>
        <end position="231"/>
    </location>
</feature>
<feature type="transmembrane region" description="Helical" evidence="1">
    <location>
        <begin position="76"/>
        <end position="103"/>
    </location>
</feature>
<dbReference type="PANTHER" id="PTHR30282">
    <property type="entry name" value="P-AMINOBENZOYL GLUTAMATE TRANSPORTER"/>
    <property type="match status" value="1"/>
</dbReference>
<feature type="transmembrane region" description="Helical" evidence="1">
    <location>
        <begin position="123"/>
        <end position="151"/>
    </location>
</feature>
<feature type="transmembrane region" description="Helical" evidence="1">
    <location>
        <begin position="163"/>
        <end position="183"/>
    </location>
</feature>
<evidence type="ECO:0000313" key="2">
    <source>
        <dbReference type="EMBL" id="OYQ35026.1"/>
    </source>
</evidence>
<comment type="caution">
    <text evidence="2">The sequence shown here is derived from an EMBL/GenBank/DDBJ whole genome shotgun (WGS) entry which is preliminary data.</text>
</comment>